<dbReference type="SUPFAM" id="SSF75005">
    <property type="entry name" value="Arabinanase/levansucrase/invertase"/>
    <property type="match status" value="1"/>
</dbReference>
<dbReference type="Gene3D" id="2.115.10.20">
    <property type="entry name" value="Glycosyl hydrolase domain, family 43"/>
    <property type="match status" value="1"/>
</dbReference>
<gene>
    <name evidence="1" type="ORF">F4Y42_07595</name>
</gene>
<protein>
    <submittedName>
        <fullName evidence="1">Uncharacterized protein</fullName>
    </submittedName>
</protein>
<reference evidence="1" key="1">
    <citation type="submission" date="2019-09" db="EMBL/GenBank/DDBJ databases">
        <title>Characterisation of the sponge microbiome using genome-centric metagenomics.</title>
        <authorList>
            <person name="Engelberts J.P."/>
            <person name="Robbins S.J."/>
            <person name="De Goeij J.M."/>
            <person name="Aranda M."/>
            <person name="Bell S.C."/>
            <person name="Webster N.S."/>
        </authorList>
    </citation>
    <scope>NUCLEOTIDE SEQUENCE</scope>
    <source>
        <strain evidence="1">SB0664_bin_27</strain>
    </source>
</reference>
<name>A0A6B0YT50_9CHLR</name>
<evidence type="ECO:0000313" key="1">
    <source>
        <dbReference type="EMBL" id="MXY93295.1"/>
    </source>
</evidence>
<proteinExistence type="predicted"/>
<organism evidence="1">
    <name type="scientific">Caldilineaceae bacterium SB0664_bin_27</name>
    <dbReference type="NCBI Taxonomy" id="2605260"/>
    <lineage>
        <taxon>Bacteria</taxon>
        <taxon>Bacillati</taxon>
        <taxon>Chloroflexota</taxon>
        <taxon>Caldilineae</taxon>
        <taxon>Caldilineales</taxon>
        <taxon>Caldilineaceae</taxon>
    </lineage>
</organism>
<accession>A0A6B0YT50</accession>
<comment type="caution">
    <text evidence="1">The sequence shown here is derived from an EMBL/GenBank/DDBJ whole genome shotgun (WGS) entry which is preliminary data.</text>
</comment>
<sequence length="487" mass="55107">MNAANPVPDQPKGNSALTLLFMSLEDAHEPRGRLLTGGCRLVRDDGPPEGLEEDLNEFVQDLAFTSLQEPNGDIHVWYSLRRSPERFLVERLSAEQASARSHSESDKTFSLTRPGWDPSRLKWQVCYARTRDGIHFERPDLGIVADAKSPNVLIDNGGIFSVMRNDEATDPSRRYAMIHTGWGPVHPEGPLPGHHPVHNAGAAFSADGLHWQEWEHNPAFRDGNDAFSAIYDPRSQKYLCYQAVKRPFAAALADSIGPDQRRVLAIRSSDDGAHWSRLENFIEPDADDPPDLELYMFTVFTYRDRFVGLMRNYARSPLMIGEHGPHISYEWWVSHDGRRWQRPAREMHVGVFTTCTPFVVDGRLCFLEYNTMRRYSTPVDRITWVGSQSNAEFSSRLFNVPQRPLTVNLQSGTGTLLPDQAYVMVEVRQPDGSAVEGYEREKCVLSDVDGVALPLRWDGKDTTGLAGRDVCLRFYLRDARIYAVNES</sequence>
<dbReference type="EMBL" id="VXRG01000066">
    <property type="protein sequence ID" value="MXY93295.1"/>
    <property type="molecule type" value="Genomic_DNA"/>
</dbReference>
<dbReference type="InterPro" id="IPR023296">
    <property type="entry name" value="Glyco_hydro_beta-prop_sf"/>
</dbReference>
<dbReference type="AlphaFoldDB" id="A0A6B0YT50"/>